<protein>
    <submittedName>
        <fullName evidence="1">Uncharacterized protein</fullName>
    </submittedName>
</protein>
<sequence>MAIEYFFHKDQYINKKNVYNSKLLNTANYLCNIQYKIYPIKYIAIYLSINQINNISYQILYLPDIHLSQFIYQNHHRISIGLNLYTPLKQKPIIFIEYFINDRCKNIVYIGTNFT</sequence>
<proteinExistence type="predicted"/>
<gene>
    <name evidence="1" type="primary">orf115</name>
</gene>
<accession>A0AAU7YQ88</accession>
<keyword evidence="1" id="KW-0150">Chloroplast</keyword>
<evidence type="ECO:0000313" key="1">
    <source>
        <dbReference type="EMBL" id="XCA55478.1"/>
    </source>
</evidence>
<dbReference type="EMBL" id="PP942170">
    <property type="protein sequence ID" value="XCA55478.1"/>
    <property type="molecule type" value="Genomic_DNA"/>
</dbReference>
<name>A0AAU7YQ88_9FLOR</name>
<keyword evidence="1" id="KW-0934">Plastid</keyword>
<dbReference type="AlphaFoldDB" id="A0AAU7YQ88"/>
<reference evidence="1" key="1">
    <citation type="submission" date="2024-06" db="EMBL/GenBank/DDBJ databases">
        <title>The complete plastid genome and phylogenetic analysis of Gracilaria hainanensis.</title>
        <authorList>
            <person name="Tan H."/>
            <person name="Li N."/>
        </authorList>
    </citation>
    <scope>NUCLEOTIDE SEQUENCE</scope>
</reference>
<organism evidence="1">
    <name type="scientific">Gracilaria hainanensis</name>
    <dbReference type="NCBI Taxonomy" id="2871843"/>
    <lineage>
        <taxon>Eukaryota</taxon>
        <taxon>Rhodophyta</taxon>
        <taxon>Florideophyceae</taxon>
        <taxon>Rhodymeniophycidae</taxon>
        <taxon>Gracilariales</taxon>
        <taxon>Gracilariaceae</taxon>
        <taxon>Gracilaria</taxon>
    </lineage>
</organism>
<geneLocation type="chloroplast" evidence="1"/>